<accession>A0A0U5F419</accession>
<name>A0A0U5F419_9PROT</name>
<evidence type="ECO:0000313" key="2">
    <source>
        <dbReference type="EMBL" id="NHO39967.1"/>
    </source>
</evidence>
<dbReference type="EMBL" id="WOTE01000005">
    <property type="protein sequence ID" value="NHO39967.1"/>
    <property type="molecule type" value="Genomic_DNA"/>
</dbReference>
<reference evidence="2 4" key="3">
    <citation type="journal article" date="2020" name="Int. J. Syst. Evol. Microbiol.">
        <title>Novel acetic acid bacteria from cider fermentations: Acetobacter conturbans sp. nov. and Acetobacter fallax sp. nov.</title>
        <authorList>
            <person name="Sombolestani A.S."/>
            <person name="Cleenwerck I."/>
            <person name="Cnockaert M."/>
            <person name="Borremans W."/>
            <person name="Wieme A.D."/>
            <person name="De Vuyst L."/>
            <person name="Vandamme P."/>
        </authorList>
    </citation>
    <scope>NUCLEOTIDE SEQUENCE [LARGE SCALE GENOMIC DNA]</scope>
    <source>
        <strain evidence="2 4">LMG 23848</strain>
    </source>
</reference>
<dbReference type="OrthoDB" id="7225861at2"/>
<gene>
    <name evidence="1" type="ORF">AGA_471</name>
    <name evidence="2" type="ORF">GOB80_09805</name>
</gene>
<dbReference type="PATRIC" id="fig|431306.5.peg.443"/>
<organism evidence="1 3">
    <name type="scientific">Acetobacter ghanensis</name>
    <dbReference type="NCBI Taxonomy" id="431306"/>
    <lineage>
        <taxon>Bacteria</taxon>
        <taxon>Pseudomonadati</taxon>
        <taxon>Pseudomonadota</taxon>
        <taxon>Alphaproteobacteria</taxon>
        <taxon>Acetobacterales</taxon>
        <taxon>Acetobacteraceae</taxon>
        <taxon>Acetobacter</taxon>
    </lineage>
</organism>
<reference evidence="1" key="1">
    <citation type="submission" date="2014-09" db="EMBL/GenBank/DDBJ databases">
        <authorList>
            <person name="Magalhaes I.L.F."/>
            <person name="Oliveira U."/>
            <person name="Santos F.R."/>
            <person name="Vidigal T.H.D.A."/>
            <person name="Brescovit A.D."/>
            <person name="Santos A.J."/>
        </authorList>
    </citation>
    <scope>NUCLEOTIDE SEQUENCE</scope>
    <source>
        <strain evidence="1">LMG 23848T</strain>
    </source>
</reference>
<evidence type="ECO:0000313" key="3">
    <source>
        <dbReference type="Proteomes" id="UP000068250"/>
    </source>
</evidence>
<evidence type="ECO:0000313" key="4">
    <source>
        <dbReference type="Proteomes" id="UP000657200"/>
    </source>
</evidence>
<dbReference type="RefSeq" id="WP_059022759.1">
    <property type="nucleotide sequence ID" value="NZ_LN609302.1"/>
</dbReference>
<dbReference type="AlphaFoldDB" id="A0A0U5F419"/>
<keyword evidence="4" id="KW-1185">Reference proteome</keyword>
<dbReference type="EMBL" id="LN609302">
    <property type="protein sequence ID" value="CEF53899.1"/>
    <property type="molecule type" value="Genomic_DNA"/>
</dbReference>
<evidence type="ECO:0000313" key="1">
    <source>
        <dbReference type="EMBL" id="CEF53899.1"/>
    </source>
</evidence>
<reference evidence="3" key="2">
    <citation type="submission" date="2014-09" db="EMBL/GenBank/DDBJ databases">
        <authorList>
            <person name="Illeghems K.G."/>
        </authorList>
    </citation>
    <scope>NUCLEOTIDE SEQUENCE [LARGE SCALE GENOMIC DNA]</scope>
    <source>
        <strain evidence="3">LMG 23848T</strain>
    </source>
</reference>
<dbReference type="GO" id="GO:0003677">
    <property type="term" value="F:DNA binding"/>
    <property type="evidence" value="ECO:0007669"/>
    <property type="project" value="UniProtKB-KW"/>
</dbReference>
<keyword evidence="2" id="KW-0238">DNA-binding</keyword>
<sequence>MPTMAPTQNDKARQMGTIAHFPAHHHKEAVAPLVVSEAKAAAMVGLAPRTLQSKRLDGSGPVFVQLTKRRIGYSVEALRVWVADRSVRSTADATTRFKGVA</sequence>
<protein>
    <submittedName>
        <fullName evidence="2">DNA-binding protein</fullName>
    </submittedName>
</protein>
<dbReference type="Proteomes" id="UP000068250">
    <property type="component" value="Chromosome I"/>
</dbReference>
<proteinExistence type="predicted"/>
<dbReference type="Proteomes" id="UP000657200">
    <property type="component" value="Unassembled WGS sequence"/>
</dbReference>
<dbReference type="STRING" id="431306.AGA_471"/>